<reference evidence="2 3" key="1">
    <citation type="submission" date="2020-02" db="EMBL/GenBank/DDBJ databases">
        <authorList>
            <person name="Ferguson B K."/>
        </authorList>
    </citation>
    <scope>NUCLEOTIDE SEQUENCE [LARGE SCALE GENOMIC DNA]</scope>
</reference>
<gene>
    <name evidence="2" type="ORF">TBRA_LOCUS15811</name>
</gene>
<keyword evidence="3" id="KW-1185">Reference proteome</keyword>
<evidence type="ECO:0000313" key="2">
    <source>
        <dbReference type="EMBL" id="CAB0044223.1"/>
    </source>
</evidence>
<organism evidence="2 3">
    <name type="scientific">Trichogramma brassicae</name>
    <dbReference type="NCBI Taxonomy" id="86971"/>
    <lineage>
        <taxon>Eukaryota</taxon>
        <taxon>Metazoa</taxon>
        <taxon>Ecdysozoa</taxon>
        <taxon>Arthropoda</taxon>
        <taxon>Hexapoda</taxon>
        <taxon>Insecta</taxon>
        <taxon>Pterygota</taxon>
        <taxon>Neoptera</taxon>
        <taxon>Endopterygota</taxon>
        <taxon>Hymenoptera</taxon>
        <taxon>Apocrita</taxon>
        <taxon>Proctotrupomorpha</taxon>
        <taxon>Chalcidoidea</taxon>
        <taxon>Trichogrammatidae</taxon>
        <taxon>Trichogramma</taxon>
    </lineage>
</organism>
<feature type="compositionally biased region" description="Low complexity" evidence="1">
    <location>
        <begin position="19"/>
        <end position="66"/>
    </location>
</feature>
<feature type="region of interest" description="Disordered" evidence="1">
    <location>
        <begin position="1"/>
        <end position="73"/>
    </location>
</feature>
<dbReference type="OrthoDB" id="5239715at2759"/>
<evidence type="ECO:0000256" key="1">
    <source>
        <dbReference type="SAM" id="MobiDB-lite"/>
    </source>
</evidence>
<dbReference type="EMBL" id="CADCXV010001416">
    <property type="protein sequence ID" value="CAB0044223.1"/>
    <property type="molecule type" value="Genomic_DNA"/>
</dbReference>
<sequence length="132" mass="14611">MATTSTVPSSWYSGANSDQQQQQQQPQQQQPTTRKNSGSNSAGSSRRGSASTSASGCTASTSTTTTCPPPVSSFPDKFQDFFAALKEDCDDLPTMLEDKLIPRDRIERMIIPRRTRVRTFFDYYPAVTRTTD</sequence>
<protein>
    <submittedName>
        <fullName evidence="2">Uncharacterized protein</fullName>
    </submittedName>
</protein>
<accession>A0A6H5J176</accession>
<dbReference type="AlphaFoldDB" id="A0A6H5J176"/>
<proteinExistence type="predicted"/>
<feature type="compositionally biased region" description="Polar residues" evidence="1">
    <location>
        <begin position="1"/>
        <end position="18"/>
    </location>
</feature>
<evidence type="ECO:0000313" key="3">
    <source>
        <dbReference type="Proteomes" id="UP000479190"/>
    </source>
</evidence>
<dbReference type="Proteomes" id="UP000479190">
    <property type="component" value="Unassembled WGS sequence"/>
</dbReference>
<name>A0A6H5J176_9HYME</name>